<dbReference type="Pfam" id="PF07638">
    <property type="entry name" value="Sigma70_ECF"/>
    <property type="match status" value="1"/>
</dbReference>
<evidence type="ECO:0000256" key="3">
    <source>
        <dbReference type="ARBA" id="ARBA00023082"/>
    </source>
</evidence>
<dbReference type="InterPro" id="IPR039425">
    <property type="entry name" value="RNA_pol_sigma-70-like"/>
</dbReference>
<keyword evidence="6" id="KW-0240">DNA-directed RNA polymerase</keyword>
<keyword evidence="7" id="KW-1185">Reference proteome</keyword>
<dbReference type="GO" id="GO:0006352">
    <property type="term" value="P:DNA-templated transcription initiation"/>
    <property type="evidence" value="ECO:0007669"/>
    <property type="project" value="InterPro"/>
</dbReference>
<proteinExistence type="inferred from homology"/>
<evidence type="ECO:0000313" key="7">
    <source>
        <dbReference type="Proteomes" id="UP000066624"/>
    </source>
</evidence>
<name>A0A0K0XTX3_9GAMM</name>
<dbReference type="Gene3D" id="1.10.10.10">
    <property type="entry name" value="Winged helix-like DNA-binding domain superfamily/Winged helix DNA-binding domain"/>
    <property type="match status" value="1"/>
</dbReference>
<evidence type="ECO:0000256" key="4">
    <source>
        <dbReference type="ARBA" id="ARBA00023163"/>
    </source>
</evidence>
<evidence type="ECO:0000259" key="5">
    <source>
        <dbReference type="Pfam" id="PF07638"/>
    </source>
</evidence>
<feature type="domain" description="RNA polymerase sigma-70 ECF-like HTH" evidence="5">
    <location>
        <begin position="7"/>
        <end position="184"/>
    </location>
</feature>
<dbReference type="InterPro" id="IPR053812">
    <property type="entry name" value="HTH_Sigma70_ECF-like"/>
</dbReference>
<dbReference type="AlphaFoldDB" id="A0A0K0XTX3"/>
<dbReference type="RefSeq" id="WP_169751088.1">
    <property type="nucleotide sequence ID" value="NZ_CP012154.1"/>
</dbReference>
<keyword evidence="2" id="KW-0805">Transcription regulation</keyword>
<dbReference type="EMBL" id="CP012154">
    <property type="protein sequence ID" value="AKS41110.1"/>
    <property type="molecule type" value="Genomic_DNA"/>
</dbReference>
<evidence type="ECO:0000313" key="6">
    <source>
        <dbReference type="EMBL" id="AKS41110.1"/>
    </source>
</evidence>
<accession>A0A0K0XTX3</accession>
<evidence type="ECO:0000256" key="1">
    <source>
        <dbReference type="ARBA" id="ARBA00010641"/>
    </source>
</evidence>
<protein>
    <submittedName>
        <fullName evidence="6">DNA-directed RNA polymerase specialized sigma subunit sigma24-like protein</fullName>
    </submittedName>
</protein>
<dbReference type="InterPro" id="IPR011517">
    <property type="entry name" value="RNA_pol_sigma70_ECF-like"/>
</dbReference>
<dbReference type="SUPFAM" id="SSF88659">
    <property type="entry name" value="Sigma3 and sigma4 domains of RNA polymerase sigma factors"/>
    <property type="match status" value="1"/>
</dbReference>
<keyword evidence="3" id="KW-0731">Sigma factor</keyword>
<dbReference type="InterPro" id="IPR013324">
    <property type="entry name" value="RNA_pol_sigma_r3/r4-like"/>
</dbReference>
<sequence length="185" mass="20861">MADNAGEITRLLARWKDGEDAAREALLPLVYERLRSIAARQFANERGDHTLQPTALVNEAFLQIDTGSGDFNDRRHFFALAARTMRHLLVDHARARRRDKRGGDRVRVTLSEADLTGDAPSADMLDLVEALDGLEALNPRVAQAMELMYFGGLTRNQVAEHLDISPTTIDRDLRMGRAWLKQRLK</sequence>
<evidence type="ECO:0000256" key="2">
    <source>
        <dbReference type="ARBA" id="ARBA00023015"/>
    </source>
</evidence>
<dbReference type="STRING" id="1579979.WM2015_729"/>
<dbReference type="PANTHER" id="PTHR43133">
    <property type="entry name" value="RNA POLYMERASE ECF-TYPE SIGMA FACTO"/>
    <property type="match status" value="1"/>
</dbReference>
<organism evidence="6 7">
    <name type="scientific">Wenzhouxiangella marina</name>
    <dbReference type="NCBI Taxonomy" id="1579979"/>
    <lineage>
        <taxon>Bacteria</taxon>
        <taxon>Pseudomonadati</taxon>
        <taxon>Pseudomonadota</taxon>
        <taxon>Gammaproteobacteria</taxon>
        <taxon>Chromatiales</taxon>
        <taxon>Wenzhouxiangellaceae</taxon>
        <taxon>Wenzhouxiangella</taxon>
    </lineage>
</organism>
<dbReference type="GO" id="GO:0000428">
    <property type="term" value="C:DNA-directed RNA polymerase complex"/>
    <property type="evidence" value="ECO:0007669"/>
    <property type="project" value="UniProtKB-KW"/>
</dbReference>
<gene>
    <name evidence="6" type="ORF">WM2015_729</name>
</gene>
<comment type="similarity">
    <text evidence="1">Belongs to the sigma-70 factor family. ECF subfamily.</text>
</comment>
<dbReference type="NCBIfam" id="TIGR02937">
    <property type="entry name" value="sigma70-ECF"/>
    <property type="match status" value="1"/>
</dbReference>
<dbReference type="KEGG" id="wma:WM2015_729"/>
<reference evidence="6 7" key="1">
    <citation type="submission" date="2015-07" db="EMBL/GenBank/DDBJ databases">
        <authorList>
            <person name="Noorani M."/>
        </authorList>
    </citation>
    <scope>NUCLEOTIDE SEQUENCE [LARGE SCALE GENOMIC DNA]</scope>
    <source>
        <strain evidence="6 7">KCTC 42284</strain>
    </source>
</reference>
<dbReference type="NCBIfam" id="TIGR02999">
    <property type="entry name" value="Sig-70_X6"/>
    <property type="match status" value="1"/>
</dbReference>
<dbReference type="PANTHER" id="PTHR43133:SF39">
    <property type="entry name" value="SIMILAR TO RNA POLYMERASE SIGMA-E FACTOR"/>
    <property type="match status" value="1"/>
</dbReference>
<keyword evidence="4" id="KW-0804">Transcription</keyword>
<dbReference type="GO" id="GO:0016987">
    <property type="term" value="F:sigma factor activity"/>
    <property type="evidence" value="ECO:0007669"/>
    <property type="project" value="UniProtKB-KW"/>
</dbReference>
<dbReference type="InterPro" id="IPR014284">
    <property type="entry name" value="RNA_pol_sigma-70_dom"/>
</dbReference>
<dbReference type="InterPro" id="IPR036388">
    <property type="entry name" value="WH-like_DNA-bd_sf"/>
</dbReference>
<dbReference type="SUPFAM" id="SSF88946">
    <property type="entry name" value="Sigma2 domain of RNA polymerase sigma factors"/>
    <property type="match status" value="1"/>
</dbReference>
<dbReference type="Gene3D" id="1.10.1740.10">
    <property type="match status" value="1"/>
</dbReference>
<dbReference type="InterPro" id="IPR013325">
    <property type="entry name" value="RNA_pol_sigma_r2"/>
</dbReference>
<dbReference type="Proteomes" id="UP000066624">
    <property type="component" value="Chromosome"/>
</dbReference>